<proteinExistence type="inferred from homology"/>
<keyword evidence="6" id="KW-1185">Reference proteome</keyword>
<reference evidence="5 6" key="1">
    <citation type="submission" date="2021-06" db="EMBL/GenBank/DDBJ databases">
        <title>Nitratireductor porphyridii sp. nov., isolated from a small marine red alga, Porphyridium purpureum in South Korea.</title>
        <authorList>
            <person name="Kim K.H."/>
            <person name="Kristyanto S."/>
            <person name="Jeon C.O."/>
        </authorList>
    </citation>
    <scope>NUCLEOTIDE SEQUENCE [LARGE SCALE GENOMIC DNA]</scope>
    <source>
        <strain evidence="5 6">R6</strain>
    </source>
</reference>
<comment type="caution">
    <text evidence="5">The sequence shown here is derived from an EMBL/GenBank/DDBJ whole genome shotgun (WGS) entry which is preliminary data.</text>
</comment>
<dbReference type="PANTHER" id="PTHR43736:SF1">
    <property type="entry name" value="DIHYDRONEOPTERIN TRIPHOSPHATE DIPHOSPHATASE"/>
    <property type="match status" value="1"/>
</dbReference>
<dbReference type="SUPFAM" id="SSF55811">
    <property type="entry name" value="Nudix"/>
    <property type="match status" value="1"/>
</dbReference>
<dbReference type="PROSITE" id="PS51462">
    <property type="entry name" value="NUDIX"/>
    <property type="match status" value="1"/>
</dbReference>
<evidence type="ECO:0000256" key="2">
    <source>
        <dbReference type="ARBA" id="ARBA00022801"/>
    </source>
</evidence>
<dbReference type="Proteomes" id="UP000777661">
    <property type="component" value="Unassembled WGS sequence"/>
</dbReference>
<comment type="cofactor">
    <cofactor evidence="1">
        <name>Mg(2+)</name>
        <dbReference type="ChEBI" id="CHEBI:18420"/>
    </cofactor>
</comment>
<dbReference type="PROSITE" id="PS00893">
    <property type="entry name" value="NUDIX_BOX"/>
    <property type="match status" value="1"/>
</dbReference>
<dbReference type="PRINTS" id="PR00502">
    <property type="entry name" value="NUDIXFAMILY"/>
</dbReference>
<dbReference type="Pfam" id="PF00293">
    <property type="entry name" value="NUDIX"/>
    <property type="match status" value="1"/>
</dbReference>
<evidence type="ECO:0000313" key="5">
    <source>
        <dbReference type="EMBL" id="MBY8918649.1"/>
    </source>
</evidence>
<feature type="domain" description="Nudix hydrolase" evidence="4">
    <location>
        <begin position="16"/>
        <end position="144"/>
    </location>
</feature>
<dbReference type="GO" id="GO:0016787">
    <property type="term" value="F:hydrolase activity"/>
    <property type="evidence" value="ECO:0007669"/>
    <property type="project" value="UniProtKB-KW"/>
</dbReference>
<dbReference type="InterPro" id="IPR020084">
    <property type="entry name" value="NUDIX_hydrolase_CS"/>
</dbReference>
<dbReference type="Gene3D" id="3.90.79.10">
    <property type="entry name" value="Nucleoside Triphosphate Pyrophosphohydrolase"/>
    <property type="match status" value="1"/>
</dbReference>
<organism evidence="5 6">
    <name type="scientific">Nitratireductor rhodophyticola</name>
    <dbReference type="NCBI Taxonomy" id="2854036"/>
    <lineage>
        <taxon>Bacteria</taxon>
        <taxon>Pseudomonadati</taxon>
        <taxon>Pseudomonadota</taxon>
        <taxon>Alphaproteobacteria</taxon>
        <taxon>Hyphomicrobiales</taxon>
        <taxon>Phyllobacteriaceae</taxon>
        <taxon>Nitratireductor</taxon>
    </lineage>
</organism>
<gene>
    <name evidence="5" type="ORF">KVG22_18740</name>
</gene>
<dbReference type="EMBL" id="JAHSQO010000007">
    <property type="protein sequence ID" value="MBY8918649.1"/>
    <property type="molecule type" value="Genomic_DNA"/>
</dbReference>
<dbReference type="CDD" id="cd04673">
    <property type="entry name" value="NUDIX_ADPRase"/>
    <property type="match status" value="1"/>
</dbReference>
<keyword evidence="2 3" id="KW-0378">Hydrolase</keyword>
<name>A0ABS7RCK3_9HYPH</name>
<comment type="similarity">
    <text evidence="3">Belongs to the Nudix hydrolase family.</text>
</comment>
<evidence type="ECO:0000256" key="1">
    <source>
        <dbReference type="ARBA" id="ARBA00001946"/>
    </source>
</evidence>
<dbReference type="InterPro" id="IPR020476">
    <property type="entry name" value="Nudix_hydrolase"/>
</dbReference>
<evidence type="ECO:0000256" key="3">
    <source>
        <dbReference type="RuleBase" id="RU003476"/>
    </source>
</evidence>
<evidence type="ECO:0000259" key="4">
    <source>
        <dbReference type="PROSITE" id="PS51462"/>
    </source>
</evidence>
<evidence type="ECO:0000313" key="6">
    <source>
        <dbReference type="Proteomes" id="UP000777661"/>
    </source>
</evidence>
<dbReference type="PANTHER" id="PTHR43736">
    <property type="entry name" value="ADP-RIBOSE PYROPHOSPHATASE"/>
    <property type="match status" value="1"/>
</dbReference>
<accession>A0ABS7RCK3</accession>
<dbReference type="InterPro" id="IPR000086">
    <property type="entry name" value="NUDIX_hydrolase_dom"/>
</dbReference>
<protein>
    <submittedName>
        <fullName evidence="5">NUDIX hydrolase</fullName>
    </submittedName>
</protein>
<dbReference type="InterPro" id="IPR015797">
    <property type="entry name" value="NUDIX_hydrolase-like_dom_sf"/>
</dbReference>
<sequence length="147" mass="15712">MVIGWQDARGMPVKSEEILAVSAAVLKDGHVLLVRRGRPPAQGLYAFPGGRVEAGETFEQALARELLEETGLVIETASPHREILLNGDDGQQTFRLIVFRATVAAGAITAGDDASEAGWYAPEAITAMPLTDSTRAVIEELQHSTDS</sequence>